<feature type="region of interest" description="Disordered" evidence="1">
    <location>
        <begin position="74"/>
        <end position="94"/>
    </location>
</feature>
<evidence type="ECO:0000256" key="1">
    <source>
        <dbReference type="SAM" id="MobiDB-lite"/>
    </source>
</evidence>
<evidence type="ECO:0000313" key="2">
    <source>
        <dbReference type="EMBL" id="CAE8593855.1"/>
    </source>
</evidence>
<proteinExistence type="predicted"/>
<dbReference type="Proteomes" id="UP000654075">
    <property type="component" value="Unassembled WGS sequence"/>
</dbReference>
<gene>
    <name evidence="2" type="ORF">PGLA1383_LOCUS12437</name>
</gene>
<dbReference type="AlphaFoldDB" id="A0A813E7I5"/>
<accession>A0A813E7I5</accession>
<sequence>DSVECACELLHVVAGPWSVAGELGQDLSPVLDRLAWLKDARQTQIKGDSEAYSARLRFKIIGVLEAADLGWPASRTRSRPGRWHAATLGPRQFG</sequence>
<organism evidence="2 3">
    <name type="scientific">Polarella glacialis</name>
    <name type="common">Dinoflagellate</name>
    <dbReference type="NCBI Taxonomy" id="89957"/>
    <lineage>
        <taxon>Eukaryota</taxon>
        <taxon>Sar</taxon>
        <taxon>Alveolata</taxon>
        <taxon>Dinophyceae</taxon>
        <taxon>Suessiales</taxon>
        <taxon>Suessiaceae</taxon>
        <taxon>Polarella</taxon>
    </lineage>
</organism>
<dbReference type="EMBL" id="CAJNNV010006629">
    <property type="protein sequence ID" value="CAE8593855.1"/>
    <property type="molecule type" value="Genomic_DNA"/>
</dbReference>
<evidence type="ECO:0000313" key="3">
    <source>
        <dbReference type="Proteomes" id="UP000654075"/>
    </source>
</evidence>
<comment type="caution">
    <text evidence="2">The sequence shown here is derived from an EMBL/GenBank/DDBJ whole genome shotgun (WGS) entry which is preliminary data.</text>
</comment>
<keyword evidence="3" id="KW-1185">Reference proteome</keyword>
<feature type="non-terminal residue" evidence="2">
    <location>
        <position position="1"/>
    </location>
</feature>
<protein>
    <submittedName>
        <fullName evidence="2">Uncharacterized protein</fullName>
    </submittedName>
</protein>
<name>A0A813E7I5_POLGL</name>
<reference evidence="2" key="1">
    <citation type="submission" date="2021-02" db="EMBL/GenBank/DDBJ databases">
        <authorList>
            <person name="Dougan E. K."/>
            <person name="Rhodes N."/>
            <person name="Thang M."/>
            <person name="Chan C."/>
        </authorList>
    </citation>
    <scope>NUCLEOTIDE SEQUENCE</scope>
</reference>